<dbReference type="EMBL" id="AP011112">
    <property type="protein sequence ID" value="BAI69140.1"/>
    <property type="molecule type" value="Genomic_DNA"/>
</dbReference>
<dbReference type="Gene3D" id="1.10.3910.10">
    <property type="entry name" value="SP0561-like"/>
    <property type="match status" value="1"/>
</dbReference>
<evidence type="ECO:0008006" key="5">
    <source>
        <dbReference type="Google" id="ProtNLM"/>
    </source>
</evidence>
<dbReference type="Gene3D" id="3.30.110.40">
    <property type="entry name" value="TusA-like domain"/>
    <property type="match status" value="1"/>
</dbReference>
<dbReference type="InterPro" id="IPR015077">
    <property type="entry name" value="DUF1858"/>
</dbReference>
<dbReference type="Pfam" id="PF08984">
    <property type="entry name" value="DUF1858"/>
    <property type="match status" value="1"/>
</dbReference>
<evidence type="ECO:0000313" key="3">
    <source>
        <dbReference type="EMBL" id="BAI69140.1"/>
    </source>
</evidence>
<evidence type="ECO:0000259" key="2">
    <source>
        <dbReference type="Pfam" id="PF10006"/>
    </source>
</evidence>
<accession>D3DH38</accession>
<feature type="domain" description="DUF1858" evidence="1">
    <location>
        <begin position="85"/>
        <end position="142"/>
    </location>
</feature>
<dbReference type="InterPro" id="IPR038062">
    <property type="entry name" value="ScdA-like_N_sf"/>
</dbReference>
<evidence type="ECO:0000313" key="4">
    <source>
        <dbReference type="Proteomes" id="UP000002574"/>
    </source>
</evidence>
<protein>
    <recommendedName>
        <fullName evidence="5">DUF1858 domain-containing protein</fullName>
    </recommendedName>
</protein>
<dbReference type="KEGG" id="hte:Hydth_0679"/>
<dbReference type="SUPFAM" id="SSF140683">
    <property type="entry name" value="SP0561-like"/>
    <property type="match status" value="1"/>
</dbReference>
<feature type="domain" description="DUF2249" evidence="2">
    <location>
        <begin position="3"/>
        <end position="61"/>
    </location>
</feature>
<dbReference type="InterPro" id="IPR036868">
    <property type="entry name" value="TusA-like_sf"/>
</dbReference>
<sequence length="155" mass="18385">MRIDVRDLEPPQPMIRVVQALEKLQEGEVLEVLGSRPFTHLLPRLSEMGYEYQLEETEEGYLLKVWHSGKAKEEKLSFEEPEFEINEDTNVGKLLERFPQALEILIRYGFTPLKNPILRKILPYTVSLKQAKKIRRMSDEKFQEMLRELKKLTER</sequence>
<dbReference type="STRING" id="608538.HTH_0680"/>
<proteinExistence type="predicted"/>
<dbReference type="InterPro" id="IPR018720">
    <property type="entry name" value="DUF2249"/>
</dbReference>
<evidence type="ECO:0000259" key="1">
    <source>
        <dbReference type="Pfam" id="PF08984"/>
    </source>
</evidence>
<organism evidence="3 4">
    <name type="scientific">Hydrogenobacter thermophilus (strain DSM 6534 / IAM 12695 / TK-6)</name>
    <dbReference type="NCBI Taxonomy" id="608538"/>
    <lineage>
        <taxon>Bacteria</taxon>
        <taxon>Pseudomonadati</taxon>
        <taxon>Aquificota</taxon>
        <taxon>Aquificia</taxon>
        <taxon>Aquificales</taxon>
        <taxon>Aquificaceae</taxon>
        <taxon>Hydrogenobacter</taxon>
    </lineage>
</organism>
<dbReference type="Proteomes" id="UP000002574">
    <property type="component" value="Chromosome"/>
</dbReference>
<dbReference type="CDD" id="cd00291">
    <property type="entry name" value="SirA_YedF_YeeD"/>
    <property type="match status" value="1"/>
</dbReference>
<reference evidence="3 4" key="1">
    <citation type="journal article" date="2010" name="J. Bacteriol.">
        <title>Complete genome sequence of the thermophilic, obligately chemolithoautotrophic hydrogen-oxidizing bacterium Hydrogenobacter thermophilus TK-6.</title>
        <authorList>
            <person name="Arai H."/>
            <person name="Kanbe H."/>
            <person name="Ishii M."/>
            <person name="Igarashi Y."/>
        </authorList>
    </citation>
    <scope>NUCLEOTIDE SEQUENCE [LARGE SCALE GENOMIC DNA]</scope>
    <source>
        <strain evidence="4">DSM 6534 / IAM 12695 / TK-6 [Tokyo]</strain>
    </source>
</reference>
<keyword evidence="4" id="KW-1185">Reference proteome</keyword>
<dbReference type="RefSeq" id="WP_012963322.1">
    <property type="nucleotide sequence ID" value="NC_013799.1"/>
</dbReference>
<dbReference type="OrthoDB" id="14248at2"/>
<dbReference type="Pfam" id="PF10006">
    <property type="entry name" value="DUF2249"/>
    <property type="match status" value="1"/>
</dbReference>
<dbReference type="AlphaFoldDB" id="D3DH38"/>
<dbReference type="SUPFAM" id="SSF64307">
    <property type="entry name" value="SirA-like"/>
    <property type="match status" value="1"/>
</dbReference>
<gene>
    <name evidence="3" type="ordered locus">HTH_0680</name>
</gene>
<dbReference type="eggNOG" id="COG0425">
    <property type="taxonomic scope" value="Bacteria"/>
</dbReference>
<dbReference type="KEGG" id="hth:HTH_0680"/>
<name>D3DH38_HYDTT</name>